<dbReference type="Proteomes" id="UP001457282">
    <property type="component" value="Unassembled WGS sequence"/>
</dbReference>
<comment type="caution">
    <text evidence="2">The sequence shown here is derived from an EMBL/GenBank/DDBJ whole genome shotgun (WGS) entry which is preliminary data.</text>
</comment>
<proteinExistence type="predicted"/>
<dbReference type="InterPro" id="IPR036047">
    <property type="entry name" value="F-box-like_dom_sf"/>
</dbReference>
<organism evidence="2 3">
    <name type="scientific">Rubus argutus</name>
    <name type="common">Southern blackberry</name>
    <dbReference type="NCBI Taxonomy" id="59490"/>
    <lineage>
        <taxon>Eukaryota</taxon>
        <taxon>Viridiplantae</taxon>
        <taxon>Streptophyta</taxon>
        <taxon>Embryophyta</taxon>
        <taxon>Tracheophyta</taxon>
        <taxon>Spermatophyta</taxon>
        <taxon>Magnoliopsida</taxon>
        <taxon>eudicotyledons</taxon>
        <taxon>Gunneridae</taxon>
        <taxon>Pentapetalae</taxon>
        <taxon>rosids</taxon>
        <taxon>fabids</taxon>
        <taxon>Rosales</taxon>
        <taxon>Rosaceae</taxon>
        <taxon>Rosoideae</taxon>
        <taxon>Rosoideae incertae sedis</taxon>
        <taxon>Rubus</taxon>
    </lineage>
</organism>
<dbReference type="InterPro" id="IPR017451">
    <property type="entry name" value="F-box-assoc_interact_dom"/>
</dbReference>
<keyword evidence="3" id="KW-1185">Reference proteome</keyword>
<reference evidence="2 3" key="1">
    <citation type="journal article" date="2023" name="G3 (Bethesda)">
        <title>A chromosome-length genome assembly and annotation of blackberry (Rubus argutus, cv. 'Hillquist').</title>
        <authorList>
            <person name="Bruna T."/>
            <person name="Aryal R."/>
            <person name="Dudchenko O."/>
            <person name="Sargent D.J."/>
            <person name="Mead D."/>
            <person name="Buti M."/>
            <person name="Cavallini A."/>
            <person name="Hytonen T."/>
            <person name="Andres J."/>
            <person name="Pham M."/>
            <person name="Weisz D."/>
            <person name="Mascagni F."/>
            <person name="Usai G."/>
            <person name="Natali L."/>
            <person name="Bassil N."/>
            <person name="Fernandez G.E."/>
            <person name="Lomsadze A."/>
            <person name="Armour M."/>
            <person name="Olukolu B."/>
            <person name="Poorten T."/>
            <person name="Britton C."/>
            <person name="Davik J."/>
            <person name="Ashrafi H."/>
            <person name="Aiden E.L."/>
            <person name="Borodovsky M."/>
            <person name="Worthington M."/>
        </authorList>
    </citation>
    <scope>NUCLEOTIDE SEQUENCE [LARGE SCALE GENOMIC DNA]</scope>
    <source>
        <strain evidence="2">PI 553951</strain>
    </source>
</reference>
<sequence length="412" mass="47364">MIDSFPLEISQDILFRLPPKCLIKCTLVCKSWRSLIKNRNFIRTHLSYNNRHGTPLLLLHCITRDSCHTYAYQVFLDEEREERYSLHYDNPTFDEYCKLEFPIVDVEKMCNPCFRVVGTCNGLVCLADDLGADGNIFVICNPSIRKLVTLPEPNVRMKSNVRYNVSIGFGFDANTNDYKVVRLVTLLYDHLGDPEKRTVAEVYSLAAGSWRSWRHVSRVSRMDACTPQAFVNGTLHWQAVCETKGASYHFILTFDLGSELFSEIMMPEIFKPSPSNQQLQLSASGDGKSIALFWRVYGLYMDDRLLDIWVMKEYGVPESWTKLTTLWAVGPEQSLLPKALCFRKTGEVVLELVDEDVCHYFWLFTCPGHGLYSIDPVSTEFKYLGISGYKYYTIESYEESLVLLDMDNAVSY</sequence>
<dbReference type="CDD" id="cd22157">
    <property type="entry name" value="F-box_AtFBW1-like"/>
    <property type="match status" value="1"/>
</dbReference>
<dbReference type="Pfam" id="PF00646">
    <property type="entry name" value="F-box"/>
    <property type="match status" value="1"/>
</dbReference>
<accession>A0AAW1XZ66</accession>
<dbReference type="Gene3D" id="1.20.1280.50">
    <property type="match status" value="1"/>
</dbReference>
<dbReference type="SMART" id="SM00256">
    <property type="entry name" value="FBOX"/>
    <property type="match status" value="1"/>
</dbReference>
<dbReference type="EMBL" id="JBEDUW010000003">
    <property type="protein sequence ID" value="KAK9940847.1"/>
    <property type="molecule type" value="Genomic_DNA"/>
</dbReference>
<dbReference type="PANTHER" id="PTHR31672">
    <property type="entry name" value="BNACNNG10540D PROTEIN"/>
    <property type="match status" value="1"/>
</dbReference>
<dbReference type="InterPro" id="IPR001810">
    <property type="entry name" value="F-box_dom"/>
</dbReference>
<protein>
    <recommendedName>
        <fullName evidence="1">F-box domain-containing protein</fullName>
    </recommendedName>
</protein>
<dbReference type="NCBIfam" id="TIGR01640">
    <property type="entry name" value="F_box_assoc_1"/>
    <property type="match status" value="1"/>
</dbReference>
<gene>
    <name evidence="2" type="ORF">M0R45_017487</name>
</gene>
<dbReference type="AlphaFoldDB" id="A0AAW1XZ66"/>
<dbReference type="Pfam" id="PF07734">
    <property type="entry name" value="FBA_1"/>
    <property type="match status" value="1"/>
</dbReference>
<evidence type="ECO:0000313" key="2">
    <source>
        <dbReference type="EMBL" id="KAK9940847.1"/>
    </source>
</evidence>
<evidence type="ECO:0000313" key="3">
    <source>
        <dbReference type="Proteomes" id="UP001457282"/>
    </source>
</evidence>
<dbReference type="PROSITE" id="PS50181">
    <property type="entry name" value="FBOX"/>
    <property type="match status" value="1"/>
</dbReference>
<dbReference type="InterPro" id="IPR006527">
    <property type="entry name" value="F-box-assoc_dom_typ1"/>
</dbReference>
<evidence type="ECO:0000259" key="1">
    <source>
        <dbReference type="PROSITE" id="PS50181"/>
    </source>
</evidence>
<feature type="domain" description="F-box" evidence="1">
    <location>
        <begin position="1"/>
        <end position="45"/>
    </location>
</feature>
<dbReference type="SUPFAM" id="SSF81383">
    <property type="entry name" value="F-box domain"/>
    <property type="match status" value="1"/>
</dbReference>
<dbReference type="PANTHER" id="PTHR31672:SF10">
    <property type="entry name" value="F-BOX DOMAIN-CONTAINING PROTEIN"/>
    <property type="match status" value="1"/>
</dbReference>
<name>A0AAW1XZ66_RUBAR</name>
<dbReference type="InterPro" id="IPR050796">
    <property type="entry name" value="SCF_F-box_component"/>
</dbReference>